<feature type="transmembrane region" description="Helical" evidence="7">
    <location>
        <begin position="248"/>
        <end position="264"/>
    </location>
</feature>
<dbReference type="GO" id="GO:0042438">
    <property type="term" value="P:melanin biosynthetic process"/>
    <property type="evidence" value="ECO:0007669"/>
    <property type="project" value="TreeGrafter"/>
</dbReference>
<sequence length="719" mass="80729">MYLENKSDLDLKSPAAAPGLQGRSSLRTAEAVAGDYGDVAGNFGGLRLLEGFSGRIESQKLQQASARSPGNCVMHAEDRQSFSMVNFLKGNTNQTNSNHTERSPLIRFSQDDSMYPDRDNPWRVLAVSPTESFSLNLTDFRDNALLKLQVGGPFVSGMVDLTNEEYILIQVEQTEEAGPRRRREKTVIYNWTIPLHSERSDQVITTKTFQMLSSDPIVVTVQAFLQDDSIVPLSMTHQSLYVTAERQVVIAAVILGGVYVLIIFEIVHRTLAAMLGSLAALAALAMIGDRPSLSTVVEWIDYETLALLFGMMILVAIFSETGFFDYCAVKAYQLSRGKVWPMIIILCLIAAILSAFLDNVTTMMLFTPVTIRLCEVLNLDPRHVLIAEVIFTNIGGAATAVGDPPNVIIVSNQDLRKSGIDFASFTGYMFLGICLVLLTSFPFLRLLYWNKKLYNKESSEIVELRHEIRVWRQTAQRISPASREETAVKCLLMQKVLNLESVLRKQLKTFQRQISQEDKNWENNIQELHKKNRITDRVLLVKCLSVLGVVIFMFFLNSFVPSIHLELGWIAIFGALWLLVLADIQDFEIILHRVEWATLLFFAALFVLMEALAQLQLIDYIGVQTALLIKAVPEEQRLAMAIILVMWVSALASSLIDNIPFTATMVRGYTLKQDCIAEQHGYGFSFMEFFRLGFPMMLMTCTVGMCYLLATIIGLGWTL</sequence>
<keyword evidence="2" id="KW-0813">Transport</keyword>
<evidence type="ECO:0000256" key="6">
    <source>
        <dbReference type="SAM" id="MobiDB-lite"/>
    </source>
</evidence>
<name>A0A674ASD8_SALTR</name>
<dbReference type="GO" id="GO:0055085">
    <property type="term" value="P:transmembrane transport"/>
    <property type="evidence" value="ECO:0007669"/>
    <property type="project" value="InterPro"/>
</dbReference>
<keyword evidence="5 7" id="KW-0472">Membrane</keyword>
<feature type="transmembrane region" description="Helical" evidence="7">
    <location>
        <begin position="425"/>
        <end position="448"/>
    </location>
</feature>
<dbReference type="Proteomes" id="UP000472277">
    <property type="component" value="Chromosome 22"/>
</dbReference>
<reference evidence="9" key="1">
    <citation type="submission" date="2025-08" db="UniProtKB">
        <authorList>
            <consortium name="Ensembl"/>
        </authorList>
    </citation>
    <scope>IDENTIFICATION</scope>
</reference>
<evidence type="ECO:0000259" key="8">
    <source>
        <dbReference type="Pfam" id="PF03600"/>
    </source>
</evidence>
<feature type="transmembrane region" description="Helical" evidence="7">
    <location>
        <begin position="271"/>
        <end position="287"/>
    </location>
</feature>
<gene>
    <name evidence="9" type="primary">OCA2</name>
    <name evidence="9" type="synonym">oca2</name>
</gene>
<proteinExistence type="predicted"/>
<organism evidence="9 10">
    <name type="scientific">Salmo trutta</name>
    <name type="common">Brown trout</name>
    <dbReference type="NCBI Taxonomy" id="8032"/>
    <lineage>
        <taxon>Eukaryota</taxon>
        <taxon>Metazoa</taxon>
        <taxon>Chordata</taxon>
        <taxon>Craniata</taxon>
        <taxon>Vertebrata</taxon>
        <taxon>Euteleostomi</taxon>
        <taxon>Actinopterygii</taxon>
        <taxon>Neopterygii</taxon>
        <taxon>Teleostei</taxon>
        <taxon>Protacanthopterygii</taxon>
        <taxon>Salmoniformes</taxon>
        <taxon>Salmonidae</taxon>
        <taxon>Salmoninae</taxon>
        <taxon>Salmo</taxon>
    </lineage>
</organism>
<dbReference type="PANTHER" id="PTHR43568">
    <property type="entry name" value="P PROTEIN"/>
    <property type="match status" value="1"/>
</dbReference>
<protein>
    <submittedName>
        <fullName evidence="9">OCA2 melanosomal transmembrane protein</fullName>
    </submittedName>
</protein>
<dbReference type="GO" id="GO:0033162">
    <property type="term" value="C:melanosome membrane"/>
    <property type="evidence" value="ECO:0007669"/>
    <property type="project" value="TreeGrafter"/>
</dbReference>
<feature type="transmembrane region" description="Helical" evidence="7">
    <location>
        <begin position="696"/>
        <end position="717"/>
    </location>
</feature>
<feature type="transmembrane region" description="Helical" evidence="7">
    <location>
        <begin position="339"/>
        <end position="357"/>
    </location>
</feature>
<dbReference type="CDD" id="cd01116">
    <property type="entry name" value="P_permease"/>
    <property type="match status" value="1"/>
</dbReference>
<dbReference type="PANTHER" id="PTHR43568:SF1">
    <property type="entry name" value="P PROTEIN"/>
    <property type="match status" value="1"/>
</dbReference>
<evidence type="ECO:0000256" key="7">
    <source>
        <dbReference type="SAM" id="Phobius"/>
    </source>
</evidence>
<evidence type="ECO:0000313" key="9">
    <source>
        <dbReference type="Ensembl" id="ENSSTUP00000061752.1"/>
    </source>
</evidence>
<dbReference type="GO" id="GO:0030318">
    <property type="term" value="P:melanocyte differentiation"/>
    <property type="evidence" value="ECO:0007669"/>
    <property type="project" value="TreeGrafter"/>
</dbReference>
<feature type="transmembrane region" description="Helical" evidence="7">
    <location>
        <begin position="566"/>
        <end position="584"/>
    </location>
</feature>
<feature type="transmembrane region" description="Helical" evidence="7">
    <location>
        <begin position="539"/>
        <end position="560"/>
    </location>
</feature>
<accession>A0A674ASD8</accession>
<evidence type="ECO:0000256" key="1">
    <source>
        <dbReference type="ARBA" id="ARBA00004141"/>
    </source>
</evidence>
<feature type="domain" description="Citrate transporter-like" evidence="8">
    <location>
        <begin position="259"/>
        <end position="667"/>
    </location>
</feature>
<feature type="region of interest" description="Disordered" evidence="6">
    <location>
        <begin position="1"/>
        <end position="22"/>
    </location>
</feature>
<evidence type="ECO:0000256" key="4">
    <source>
        <dbReference type="ARBA" id="ARBA00022989"/>
    </source>
</evidence>
<keyword evidence="4 7" id="KW-1133">Transmembrane helix</keyword>
<dbReference type="Pfam" id="PF03600">
    <property type="entry name" value="CitMHS"/>
    <property type="match status" value="1"/>
</dbReference>
<feature type="transmembrane region" description="Helical" evidence="7">
    <location>
        <begin position="596"/>
        <end position="618"/>
    </location>
</feature>
<keyword evidence="3 7" id="KW-0812">Transmembrane</keyword>
<dbReference type="InterPro" id="IPR004680">
    <property type="entry name" value="Cit_transptr-like_dom"/>
</dbReference>
<evidence type="ECO:0000256" key="5">
    <source>
        <dbReference type="ARBA" id="ARBA00023136"/>
    </source>
</evidence>
<feature type="transmembrane region" description="Helical" evidence="7">
    <location>
        <begin position="307"/>
        <end position="327"/>
    </location>
</feature>
<reference evidence="9" key="2">
    <citation type="submission" date="2025-09" db="UniProtKB">
        <authorList>
            <consortium name="Ensembl"/>
        </authorList>
    </citation>
    <scope>IDENTIFICATION</scope>
</reference>
<feature type="compositionally biased region" description="Basic and acidic residues" evidence="6">
    <location>
        <begin position="1"/>
        <end position="11"/>
    </location>
</feature>
<dbReference type="Ensembl" id="ENSSTUT00000065136.1">
    <property type="protein sequence ID" value="ENSSTUP00000061752.1"/>
    <property type="gene ID" value="ENSSTUG00000026716.1"/>
</dbReference>
<evidence type="ECO:0000256" key="3">
    <source>
        <dbReference type="ARBA" id="ARBA00022692"/>
    </source>
</evidence>
<comment type="subcellular location">
    <subcellularLocation>
        <location evidence="1">Membrane</location>
        <topology evidence="1">Multi-pass membrane protein</topology>
    </subcellularLocation>
</comment>
<evidence type="ECO:0000256" key="2">
    <source>
        <dbReference type="ARBA" id="ARBA00022448"/>
    </source>
</evidence>
<keyword evidence="10" id="KW-1185">Reference proteome</keyword>
<dbReference type="GeneTree" id="ENSGT01030000234550"/>
<feature type="transmembrane region" description="Helical" evidence="7">
    <location>
        <begin position="638"/>
        <end position="656"/>
    </location>
</feature>
<dbReference type="InterPro" id="IPR051475">
    <property type="entry name" value="Diverse_Ion_Transporter"/>
</dbReference>
<evidence type="ECO:0000313" key="10">
    <source>
        <dbReference type="Proteomes" id="UP000472277"/>
    </source>
</evidence>
<dbReference type="AlphaFoldDB" id="A0A674ASD8"/>